<organism evidence="2 3">
    <name type="scientific">Linnemannia gamsii</name>
    <dbReference type="NCBI Taxonomy" id="64522"/>
    <lineage>
        <taxon>Eukaryota</taxon>
        <taxon>Fungi</taxon>
        <taxon>Fungi incertae sedis</taxon>
        <taxon>Mucoromycota</taxon>
        <taxon>Mortierellomycotina</taxon>
        <taxon>Mortierellomycetes</taxon>
        <taxon>Mortierellales</taxon>
        <taxon>Mortierellaceae</taxon>
        <taxon>Linnemannia</taxon>
    </lineage>
</organism>
<comment type="caution">
    <text evidence="2">The sequence shown here is derived from an EMBL/GenBank/DDBJ whole genome shotgun (WGS) entry which is preliminary data.</text>
</comment>
<dbReference type="EMBL" id="JAAAIN010006161">
    <property type="protein sequence ID" value="KAG0271644.1"/>
    <property type="molecule type" value="Genomic_DNA"/>
</dbReference>
<protein>
    <submittedName>
        <fullName evidence="2">Uncharacterized protein</fullName>
    </submittedName>
</protein>
<proteinExistence type="predicted"/>
<feature type="non-terminal residue" evidence="2">
    <location>
        <position position="1"/>
    </location>
</feature>
<dbReference type="Proteomes" id="UP000823405">
    <property type="component" value="Unassembled WGS sequence"/>
</dbReference>
<name>A0A9P6QNP9_9FUNG</name>
<evidence type="ECO:0000313" key="2">
    <source>
        <dbReference type="EMBL" id="KAG0271644.1"/>
    </source>
</evidence>
<keyword evidence="3" id="KW-1185">Reference proteome</keyword>
<dbReference type="AlphaFoldDB" id="A0A9P6QNP9"/>
<sequence>KEAIEQRFHNSENSGDWGVNPAQTMCDETQDFAIELDDEKKRTLGDLYDLTPKDVISKVMLEEKVFKTWYHGRIVLMGD</sequence>
<feature type="compositionally biased region" description="Basic and acidic residues" evidence="1">
    <location>
        <begin position="1"/>
        <end position="10"/>
    </location>
</feature>
<accession>A0A9P6QNP9</accession>
<gene>
    <name evidence="2" type="ORF">BGZ97_011195</name>
</gene>
<evidence type="ECO:0000256" key="1">
    <source>
        <dbReference type="SAM" id="MobiDB-lite"/>
    </source>
</evidence>
<feature type="region of interest" description="Disordered" evidence="1">
    <location>
        <begin position="1"/>
        <end position="21"/>
    </location>
</feature>
<evidence type="ECO:0000313" key="3">
    <source>
        <dbReference type="Proteomes" id="UP000823405"/>
    </source>
</evidence>
<dbReference type="OrthoDB" id="655030at2759"/>
<reference evidence="2" key="1">
    <citation type="journal article" date="2020" name="Fungal Divers.">
        <title>Resolving the Mortierellaceae phylogeny through synthesis of multi-gene phylogenetics and phylogenomics.</title>
        <authorList>
            <person name="Vandepol N."/>
            <person name="Liber J."/>
            <person name="Desiro A."/>
            <person name="Na H."/>
            <person name="Kennedy M."/>
            <person name="Barry K."/>
            <person name="Grigoriev I.V."/>
            <person name="Miller A.N."/>
            <person name="O'Donnell K."/>
            <person name="Stajich J.E."/>
            <person name="Bonito G."/>
        </authorList>
    </citation>
    <scope>NUCLEOTIDE SEQUENCE</scope>
    <source>
        <strain evidence="2">NVP60</strain>
    </source>
</reference>
<feature type="non-terminal residue" evidence="2">
    <location>
        <position position="79"/>
    </location>
</feature>